<keyword evidence="1" id="KW-0812">Transmembrane</keyword>
<evidence type="ECO:0000256" key="1">
    <source>
        <dbReference type="SAM" id="Phobius"/>
    </source>
</evidence>
<reference evidence="3" key="1">
    <citation type="submission" date="2016-10" db="EMBL/GenBank/DDBJ databases">
        <authorList>
            <person name="Varghese N."/>
            <person name="Submissions S."/>
        </authorList>
    </citation>
    <scope>NUCLEOTIDE SEQUENCE [LARGE SCALE GENOMIC DNA]</scope>
    <source>
        <strain evidence="3">BL47</strain>
    </source>
</reference>
<feature type="transmembrane region" description="Helical" evidence="1">
    <location>
        <begin position="116"/>
        <end position="136"/>
    </location>
</feature>
<dbReference type="Proteomes" id="UP000198704">
    <property type="component" value="Unassembled WGS sequence"/>
</dbReference>
<gene>
    <name evidence="2" type="ORF">SAMN05216360_102199</name>
</gene>
<feature type="transmembrane region" description="Helical" evidence="1">
    <location>
        <begin position="83"/>
        <end position="104"/>
    </location>
</feature>
<proteinExistence type="predicted"/>
<keyword evidence="1" id="KW-1133">Transmembrane helix</keyword>
<dbReference type="STRING" id="582672.SAMN05216360_102199"/>
<organism evidence="2 3">
    <name type="scientific">Methylobacterium phyllostachyos</name>
    <dbReference type="NCBI Taxonomy" id="582672"/>
    <lineage>
        <taxon>Bacteria</taxon>
        <taxon>Pseudomonadati</taxon>
        <taxon>Pseudomonadota</taxon>
        <taxon>Alphaproteobacteria</taxon>
        <taxon>Hyphomicrobiales</taxon>
        <taxon>Methylobacteriaceae</taxon>
        <taxon>Methylobacterium</taxon>
    </lineage>
</organism>
<name>A0A1G9TI92_9HYPH</name>
<accession>A0A1G9TI92</accession>
<dbReference type="EMBL" id="FNHS01000002">
    <property type="protein sequence ID" value="SDM47486.1"/>
    <property type="molecule type" value="Genomic_DNA"/>
</dbReference>
<sequence>MTAMSGGASAPAATGSVEGECRMTIDEARDDFSRLHRTFTFHLGVAVGLSWLTALTAAFYAPWVRNIRALIDPSAGLDRVESTVSYLFALPAVLALAWVSVYFGREALRRAQTLSNVAVEFAAAALVAFGVFYLSIDRAVAALYASF</sequence>
<protein>
    <submittedName>
        <fullName evidence="2">Uncharacterized protein</fullName>
    </submittedName>
</protein>
<dbReference type="AlphaFoldDB" id="A0A1G9TI92"/>
<evidence type="ECO:0000313" key="2">
    <source>
        <dbReference type="EMBL" id="SDM47486.1"/>
    </source>
</evidence>
<keyword evidence="1" id="KW-0472">Membrane</keyword>
<evidence type="ECO:0000313" key="3">
    <source>
        <dbReference type="Proteomes" id="UP000198704"/>
    </source>
</evidence>
<feature type="transmembrane region" description="Helical" evidence="1">
    <location>
        <begin position="39"/>
        <end position="63"/>
    </location>
</feature>
<keyword evidence="3" id="KW-1185">Reference proteome</keyword>